<dbReference type="EMBL" id="CP013140">
    <property type="protein sequence ID" value="ALN60099.1"/>
    <property type="molecule type" value="Genomic_DNA"/>
</dbReference>
<dbReference type="KEGG" id="lez:GLE_4758"/>
<evidence type="ECO:0000313" key="3">
    <source>
        <dbReference type="EMBL" id="ALN60099.1"/>
    </source>
</evidence>
<evidence type="ECO:0000256" key="2">
    <source>
        <dbReference type="SAM" id="MobiDB-lite"/>
    </source>
</evidence>
<dbReference type="AlphaFoldDB" id="A0A0S2DNT4"/>
<proteinExistence type="predicted"/>
<evidence type="ECO:0000256" key="1">
    <source>
        <dbReference type="PROSITE-ProRule" id="PRU00339"/>
    </source>
</evidence>
<dbReference type="PROSITE" id="PS50005">
    <property type="entry name" value="TPR"/>
    <property type="match status" value="1"/>
</dbReference>
<evidence type="ECO:0000313" key="4">
    <source>
        <dbReference type="Proteomes" id="UP000061569"/>
    </source>
</evidence>
<feature type="repeat" description="TPR" evidence="1">
    <location>
        <begin position="250"/>
        <end position="283"/>
    </location>
</feature>
<dbReference type="InterPro" id="IPR011990">
    <property type="entry name" value="TPR-like_helical_dom_sf"/>
</dbReference>
<dbReference type="PATRIC" id="fig|69.6.peg.4691"/>
<keyword evidence="1" id="KW-0802">TPR repeat</keyword>
<accession>A0A0S2DNT4</accession>
<feature type="region of interest" description="Disordered" evidence="2">
    <location>
        <begin position="44"/>
        <end position="70"/>
    </location>
</feature>
<sequence length="637" mass="70325">MSGDVARAGMAARDCAVRGRDRGLHHARPRVRVRKRQSTVAMQFARRDGSRSRRSARALPAESDNESTTPRPCALWPYRRRRRDAVLVRDDNRYAWPLGAPFAAATAAEDRRGRAGLPSGGCMHHRIRAAGCGLALTLSLASAGASAQQTPPAPAPAQPATARNTEAAVEAEVTRFLESINIALAHSREGRYEQADAAFAEVFKHPAFAVLGAGDRRVALAAAAQAAAVTGHMTRAIGLYRQAIAAENTPDDWYRLALVEYDLKHYEAAADAFVQLVEYWPESLAKVNSDILSRLQTELPHHSEQRLTLLRALYAANWSHRTADASPVWFALVEMLVERGRRDEARTVVKRIVDPMQLVRLRIDKRFDFLAQDGGWATDIANASRRQIEAQREKAELAPRSLDSRVQLSYALLTAGDNAAVLALAHDVGQRSDSDYDDPHQRAWLMNTAAIALRRLGRGDDAVAELERASRLTEDGLPNVSQTINLASLYCSLQRPDDALAALGRIGSDLNAYARLVVQNVRLCAAEAKGDRRGADRALRQLSEQRKDGPRVYLESLLRMQRLDEAAALTVELLATQDERVETLLWLQEFRRPDPLPGDVAYREARKALLARADVREAAAKVGRIGRYEVFGSGEMD</sequence>
<dbReference type="SUPFAM" id="SSF48452">
    <property type="entry name" value="TPR-like"/>
    <property type="match status" value="1"/>
</dbReference>
<protein>
    <submittedName>
        <fullName evidence="3">Tetratricopeptide repeat protein</fullName>
    </submittedName>
</protein>
<dbReference type="InterPro" id="IPR019734">
    <property type="entry name" value="TPR_rpt"/>
</dbReference>
<reference evidence="3 4" key="1">
    <citation type="submission" date="2015-11" db="EMBL/GenBank/DDBJ databases">
        <title>Genome sequences of Lysobacter enzymogenes strain C3 and Lysobacter antibioticus ATCC 29479.</title>
        <authorList>
            <person name="Kobayashi D.Y."/>
        </authorList>
    </citation>
    <scope>NUCLEOTIDE SEQUENCE [LARGE SCALE GENOMIC DNA]</scope>
    <source>
        <strain evidence="3 4">C3</strain>
    </source>
</reference>
<name>A0A0S2DNT4_LYSEN</name>
<dbReference type="Gene3D" id="1.25.40.10">
    <property type="entry name" value="Tetratricopeptide repeat domain"/>
    <property type="match status" value="2"/>
</dbReference>
<gene>
    <name evidence="3" type="ORF">GLE_4758</name>
</gene>
<organism evidence="3 4">
    <name type="scientific">Lysobacter enzymogenes</name>
    <dbReference type="NCBI Taxonomy" id="69"/>
    <lineage>
        <taxon>Bacteria</taxon>
        <taxon>Pseudomonadati</taxon>
        <taxon>Pseudomonadota</taxon>
        <taxon>Gammaproteobacteria</taxon>
        <taxon>Lysobacterales</taxon>
        <taxon>Lysobacteraceae</taxon>
        <taxon>Lysobacter</taxon>
    </lineage>
</organism>
<dbReference type="Proteomes" id="UP000061569">
    <property type="component" value="Chromosome"/>
</dbReference>
<dbReference type="STRING" id="69.GLE_4758"/>